<dbReference type="RefSeq" id="WP_077401935.1">
    <property type="nucleotide sequence ID" value="NZ_CP019650.1"/>
</dbReference>
<reference evidence="2" key="1">
    <citation type="submission" date="2017-02" db="EMBL/GenBank/DDBJ databases">
        <title>Genome of Microbulbifer agarilyticus GP101.</title>
        <authorList>
            <person name="Jung J."/>
            <person name="Bae S.S."/>
            <person name="Baek K."/>
        </authorList>
    </citation>
    <scope>NUCLEOTIDE SEQUENCE [LARGE SCALE GENOMIC DNA]</scope>
    <source>
        <strain evidence="2">GP101</strain>
    </source>
</reference>
<dbReference type="KEGG" id="maga:Mag101_05590"/>
<dbReference type="Proteomes" id="UP000188219">
    <property type="component" value="Chromosome"/>
</dbReference>
<accession>A0A1Q2M3C7</accession>
<keyword evidence="1" id="KW-1133">Transmembrane helix</keyword>
<name>A0A1Q2M3C7_9GAMM</name>
<dbReference type="EMBL" id="CP019650">
    <property type="protein sequence ID" value="AQQ67166.1"/>
    <property type="molecule type" value="Genomic_DNA"/>
</dbReference>
<evidence type="ECO:0000256" key="1">
    <source>
        <dbReference type="SAM" id="Phobius"/>
    </source>
</evidence>
<organism evidence="2 3">
    <name type="scientific">Microbulbifer agarilyticus</name>
    <dbReference type="NCBI Taxonomy" id="260552"/>
    <lineage>
        <taxon>Bacteria</taxon>
        <taxon>Pseudomonadati</taxon>
        <taxon>Pseudomonadota</taxon>
        <taxon>Gammaproteobacteria</taxon>
        <taxon>Cellvibrionales</taxon>
        <taxon>Microbulbiferaceae</taxon>
        <taxon>Microbulbifer</taxon>
    </lineage>
</organism>
<keyword evidence="3" id="KW-1185">Reference proteome</keyword>
<dbReference type="OrthoDB" id="5737439at2"/>
<evidence type="ECO:0000313" key="2">
    <source>
        <dbReference type="EMBL" id="AQQ67166.1"/>
    </source>
</evidence>
<feature type="transmembrane region" description="Helical" evidence="1">
    <location>
        <begin position="49"/>
        <end position="67"/>
    </location>
</feature>
<keyword evidence="1" id="KW-0812">Transmembrane</keyword>
<proteinExistence type="predicted"/>
<keyword evidence="1" id="KW-0472">Membrane</keyword>
<evidence type="ECO:0000313" key="3">
    <source>
        <dbReference type="Proteomes" id="UP000188219"/>
    </source>
</evidence>
<sequence length="159" mass="17389">MNTNQWESSYQQAIEAIHVPSHLDEKVMDGLRNIKPAQKNRRPQGKASLLSKVGSGLGVLAVAIVLLHPAQYIGAEPGQVTPGQAERVKPAEGQLAQKAAAAATVQPVLDEWYHIREEVQAGNFMSLCAQWRRQQGGDNNTLLPKDLATKAKQHCRLLP</sequence>
<dbReference type="AlphaFoldDB" id="A0A1Q2M3C7"/>
<gene>
    <name evidence="2" type="ORF">Mag101_05590</name>
</gene>
<protein>
    <submittedName>
        <fullName evidence="2">Uncharacterized protein</fullName>
    </submittedName>
</protein>
<dbReference type="STRING" id="260552.Mag101_05590"/>